<dbReference type="SUPFAM" id="SSF56112">
    <property type="entry name" value="Protein kinase-like (PK-like)"/>
    <property type="match status" value="1"/>
</dbReference>
<comment type="caution">
    <text evidence="8">The sequence shown here is derived from an EMBL/GenBank/DDBJ whole genome shotgun (WGS) entry which is preliminary data.</text>
</comment>
<dbReference type="Pfam" id="PF00069">
    <property type="entry name" value="Pkinase"/>
    <property type="match status" value="1"/>
</dbReference>
<reference evidence="8 9" key="1">
    <citation type="submission" date="2024-09" db="EMBL/GenBank/DDBJ databases">
        <authorList>
            <person name="Sun Q."/>
            <person name="Mori K."/>
        </authorList>
    </citation>
    <scope>NUCLEOTIDE SEQUENCE [LARGE SCALE GENOMIC DNA]</scope>
    <source>
        <strain evidence="8 9">TBRC 0563</strain>
    </source>
</reference>
<dbReference type="SMART" id="SM00220">
    <property type="entry name" value="S_TKc"/>
    <property type="match status" value="1"/>
</dbReference>
<evidence type="ECO:0000256" key="5">
    <source>
        <dbReference type="ARBA" id="ARBA00022777"/>
    </source>
</evidence>
<feature type="domain" description="Protein kinase" evidence="7">
    <location>
        <begin position="15"/>
        <end position="282"/>
    </location>
</feature>
<evidence type="ECO:0000313" key="8">
    <source>
        <dbReference type="EMBL" id="MFB9831466.1"/>
    </source>
</evidence>
<evidence type="ECO:0000256" key="3">
    <source>
        <dbReference type="ARBA" id="ARBA00022679"/>
    </source>
</evidence>
<evidence type="ECO:0000256" key="4">
    <source>
        <dbReference type="ARBA" id="ARBA00022741"/>
    </source>
</evidence>
<evidence type="ECO:0000256" key="6">
    <source>
        <dbReference type="ARBA" id="ARBA00022840"/>
    </source>
</evidence>
<dbReference type="EMBL" id="JBHLZP010000018">
    <property type="protein sequence ID" value="MFB9831466.1"/>
    <property type="molecule type" value="Genomic_DNA"/>
</dbReference>
<proteinExistence type="predicted"/>
<keyword evidence="3 8" id="KW-0808">Transferase</keyword>
<evidence type="ECO:0000313" key="9">
    <source>
        <dbReference type="Proteomes" id="UP001589627"/>
    </source>
</evidence>
<dbReference type="PROSITE" id="PS50011">
    <property type="entry name" value="PROTEIN_KINASE_DOM"/>
    <property type="match status" value="1"/>
</dbReference>
<sequence>MDELSIGDTLENRYRIDRMLNSSGGMGVVWLAEEKALSRHVAIKTMAPEQVLTGRGWNYGTLKERFELEYRATATLDHPALPAIYHAGTLPSGLPYYVMQFLAGRTVHELLEKRGPTFSLEEAACFGLQLCSVLATAHERGIVHRDLKPENLIVLKSGLLKIIDFGIAYVVDTKRRITTSHSPGSTNFMAPEVYSGRNPGSPAADIYALGSLIYTLLGGPVFRGGTATSDRALLTVIPDALSARNPRVPVEFGALVDQMLMKNPDERPADVREVAARLAPWTPKVDRRELTPAEYDLTRLFRIPCALPIADARGSKLPPVRIKTPEMTPRLVRAELTALQQEWTQGERSQVVEKMGDLLRRVRQQNGDLANILLEIGPTYGDYLEEIGRHFEARVERERLRDSFMPKLGPKHPVMRDLVHRIEPPPRDLGMGSA</sequence>
<evidence type="ECO:0000256" key="2">
    <source>
        <dbReference type="ARBA" id="ARBA00022527"/>
    </source>
</evidence>
<dbReference type="CDD" id="cd14014">
    <property type="entry name" value="STKc_PknB_like"/>
    <property type="match status" value="1"/>
</dbReference>
<dbReference type="RefSeq" id="WP_378195610.1">
    <property type="nucleotide sequence ID" value="NZ_JBHLZP010000018.1"/>
</dbReference>
<dbReference type="GO" id="GO:0004674">
    <property type="term" value="F:protein serine/threonine kinase activity"/>
    <property type="evidence" value="ECO:0007669"/>
    <property type="project" value="UniProtKB-EC"/>
</dbReference>
<dbReference type="Gene3D" id="3.30.200.20">
    <property type="entry name" value="Phosphorylase Kinase, domain 1"/>
    <property type="match status" value="1"/>
</dbReference>
<name>A0ABV5YA61_9ACTN</name>
<keyword evidence="4" id="KW-0547">Nucleotide-binding</keyword>
<dbReference type="EC" id="2.7.11.1" evidence="1"/>
<dbReference type="InterPro" id="IPR011009">
    <property type="entry name" value="Kinase-like_dom_sf"/>
</dbReference>
<gene>
    <name evidence="8" type="ORF">ACFFNX_04605</name>
</gene>
<dbReference type="Gene3D" id="1.10.510.10">
    <property type="entry name" value="Transferase(Phosphotransferase) domain 1"/>
    <property type="match status" value="1"/>
</dbReference>
<dbReference type="PROSITE" id="PS00108">
    <property type="entry name" value="PROTEIN_KINASE_ST"/>
    <property type="match status" value="1"/>
</dbReference>
<dbReference type="Proteomes" id="UP001589627">
    <property type="component" value="Unassembled WGS sequence"/>
</dbReference>
<keyword evidence="6" id="KW-0067">ATP-binding</keyword>
<accession>A0ABV5YA61</accession>
<dbReference type="PANTHER" id="PTHR43289">
    <property type="entry name" value="MITOGEN-ACTIVATED PROTEIN KINASE KINASE KINASE 20-RELATED"/>
    <property type="match status" value="1"/>
</dbReference>
<keyword evidence="5 8" id="KW-0418">Kinase</keyword>
<evidence type="ECO:0000256" key="1">
    <source>
        <dbReference type="ARBA" id="ARBA00012513"/>
    </source>
</evidence>
<protein>
    <recommendedName>
        <fullName evidence="1">non-specific serine/threonine protein kinase</fullName>
        <ecNumber evidence="1">2.7.11.1</ecNumber>
    </recommendedName>
</protein>
<keyword evidence="9" id="KW-1185">Reference proteome</keyword>
<organism evidence="8 9">
    <name type="scientific">Actinoallomurus acaciae</name>
    <dbReference type="NCBI Taxonomy" id="502577"/>
    <lineage>
        <taxon>Bacteria</taxon>
        <taxon>Bacillati</taxon>
        <taxon>Actinomycetota</taxon>
        <taxon>Actinomycetes</taxon>
        <taxon>Streptosporangiales</taxon>
        <taxon>Thermomonosporaceae</taxon>
        <taxon>Actinoallomurus</taxon>
    </lineage>
</organism>
<keyword evidence="2" id="KW-0723">Serine/threonine-protein kinase</keyword>
<dbReference type="InterPro" id="IPR008271">
    <property type="entry name" value="Ser/Thr_kinase_AS"/>
</dbReference>
<evidence type="ECO:0000259" key="7">
    <source>
        <dbReference type="PROSITE" id="PS50011"/>
    </source>
</evidence>
<dbReference type="InterPro" id="IPR000719">
    <property type="entry name" value="Prot_kinase_dom"/>
</dbReference>
<dbReference type="PANTHER" id="PTHR43289:SF6">
    <property type="entry name" value="SERINE_THREONINE-PROTEIN KINASE NEKL-3"/>
    <property type="match status" value="1"/>
</dbReference>